<evidence type="ECO:0000256" key="6">
    <source>
        <dbReference type="ARBA" id="ARBA00023284"/>
    </source>
</evidence>
<feature type="active site" description="Nucleophile" evidence="9">
    <location>
        <position position="34"/>
    </location>
</feature>
<keyword evidence="13" id="KW-1185">Reference proteome</keyword>
<dbReference type="SUPFAM" id="SSF52833">
    <property type="entry name" value="Thioredoxin-like"/>
    <property type="match status" value="1"/>
</dbReference>
<dbReference type="PIRSF" id="PIRSF000077">
    <property type="entry name" value="Thioredoxin"/>
    <property type="match status" value="1"/>
</dbReference>
<dbReference type="Proteomes" id="UP000182471">
    <property type="component" value="Unassembled WGS sequence"/>
</dbReference>
<dbReference type="NCBIfam" id="TIGR01068">
    <property type="entry name" value="thioredoxin"/>
    <property type="match status" value="1"/>
</dbReference>
<reference evidence="13" key="1">
    <citation type="submission" date="2016-10" db="EMBL/GenBank/DDBJ databases">
        <authorList>
            <person name="Varghese N."/>
            <person name="Submissions S."/>
        </authorList>
    </citation>
    <scope>NUCLEOTIDE SEQUENCE [LARGE SCALE GENOMIC DNA]</scope>
    <source>
        <strain evidence="13">S1b</strain>
    </source>
</reference>
<organism evidence="12 13">
    <name type="scientific">Lachnobacterium bovis</name>
    <dbReference type="NCBI Taxonomy" id="140626"/>
    <lineage>
        <taxon>Bacteria</taxon>
        <taxon>Bacillati</taxon>
        <taxon>Bacillota</taxon>
        <taxon>Clostridia</taxon>
        <taxon>Lachnospirales</taxon>
        <taxon>Lachnospiraceae</taxon>
        <taxon>Lachnobacterium</taxon>
    </lineage>
</organism>
<proteinExistence type="inferred from homology"/>
<dbReference type="InterPro" id="IPR017937">
    <property type="entry name" value="Thioredoxin_CS"/>
</dbReference>
<feature type="site" description="Deprotonates C-terminal active site Cys" evidence="9">
    <location>
        <position position="25"/>
    </location>
</feature>
<evidence type="ECO:0000313" key="12">
    <source>
        <dbReference type="EMBL" id="SER92782.1"/>
    </source>
</evidence>
<dbReference type="InterPro" id="IPR005746">
    <property type="entry name" value="Thioredoxin"/>
</dbReference>
<evidence type="ECO:0000256" key="7">
    <source>
        <dbReference type="NCBIfam" id="TIGR01068"/>
    </source>
</evidence>
<dbReference type="Gene3D" id="3.40.30.10">
    <property type="entry name" value="Glutaredoxin"/>
    <property type="match status" value="1"/>
</dbReference>
<evidence type="ECO:0000256" key="1">
    <source>
        <dbReference type="ARBA" id="ARBA00008987"/>
    </source>
</evidence>
<keyword evidence="3" id="KW-0813">Transport</keyword>
<evidence type="ECO:0000256" key="8">
    <source>
        <dbReference type="PIRNR" id="PIRNR000077"/>
    </source>
</evidence>
<evidence type="ECO:0000313" key="13">
    <source>
        <dbReference type="Proteomes" id="UP000182471"/>
    </source>
</evidence>
<evidence type="ECO:0000256" key="3">
    <source>
        <dbReference type="ARBA" id="ARBA00022448"/>
    </source>
</evidence>
<evidence type="ECO:0000256" key="2">
    <source>
        <dbReference type="ARBA" id="ARBA00020570"/>
    </source>
</evidence>
<evidence type="ECO:0000259" key="11">
    <source>
        <dbReference type="PROSITE" id="PS51352"/>
    </source>
</evidence>
<dbReference type="PROSITE" id="PS51352">
    <property type="entry name" value="THIOREDOXIN_2"/>
    <property type="match status" value="1"/>
</dbReference>
<dbReference type="RefSeq" id="WP_022748960.1">
    <property type="nucleotide sequence ID" value="NZ_FOGW01000014.1"/>
</dbReference>
<dbReference type="PRINTS" id="PR00421">
    <property type="entry name" value="THIOREDOXIN"/>
</dbReference>
<dbReference type="InterPro" id="IPR013766">
    <property type="entry name" value="Thioredoxin_domain"/>
</dbReference>
<feature type="disulfide bond" description="Redox-active" evidence="10">
    <location>
        <begin position="31"/>
        <end position="34"/>
    </location>
</feature>
<evidence type="ECO:0000256" key="5">
    <source>
        <dbReference type="ARBA" id="ARBA00023157"/>
    </source>
</evidence>
<evidence type="ECO:0000256" key="10">
    <source>
        <dbReference type="PIRSR" id="PIRSR000077-4"/>
    </source>
</evidence>
<dbReference type="GO" id="GO:0005737">
    <property type="term" value="C:cytoplasm"/>
    <property type="evidence" value="ECO:0007669"/>
    <property type="project" value="TreeGrafter"/>
</dbReference>
<dbReference type="EMBL" id="FOGW01000014">
    <property type="protein sequence ID" value="SER92782.1"/>
    <property type="molecule type" value="Genomic_DNA"/>
</dbReference>
<dbReference type="InterPro" id="IPR036249">
    <property type="entry name" value="Thioredoxin-like_sf"/>
</dbReference>
<feature type="site" description="Contributes to redox potential value" evidence="9">
    <location>
        <position position="32"/>
    </location>
</feature>
<feature type="active site" description="Nucleophile" evidence="9">
    <location>
        <position position="31"/>
    </location>
</feature>
<dbReference type="GO" id="GO:0015035">
    <property type="term" value="F:protein-disulfide reductase activity"/>
    <property type="evidence" value="ECO:0007669"/>
    <property type="project" value="UniProtKB-UniRule"/>
</dbReference>
<protein>
    <recommendedName>
        <fullName evidence="2 7">Thioredoxin</fullName>
    </recommendedName>
</protein>
<dbReference type="OrthoDB" id="9790390at2"/>
<dbReference type="Pfam" id="PF00085">
    <property type="entry name" value="Thioredoxin"/>
    <property type="match status" value="1"/>
</dbReference>
<dbReference type="AlphaFoldDB" id="A0A1H9T6D7"/>
<sequence>MAEVVLTKDNFDKEVLQSSVPVLVDFWASWCGPCKMISPIISEIANEYEGKVKVGKINVDEEPDLASKFNIVSIPTLIVFKNGEITGTNVGVIPKEAIVKLFE</sequence>
<evidence type="ECO:0000256" key="9">
    <source>
        <dbReference type="PIRSR" id="PIRSR000077-1"/>
    </source>
</evidence>
<evidence type="ECO:0000256" key="4">
    <source>
        <dbReference type="ARBA" id="ARBA00022982"/>
    </source>
</evidence>
<dbReference type="PROSITE" id="PS00194">
    <property type="entry name" value="THIOREDOXIN_1"/>
    <property type="match status" value="1"/>
</dbReference>
<keyword evidence="5 10" id="KW-1015">Disulfide bond</keyword>
<dbReference type="CDD" id="cd02947">
    <property type="entry name" value="TRX_family"/>
    <property type="match status" value="1"/>
</dbReference>
<dbReference type="FunFam" id="3.40.30.10:FF:000001">
    <property type="entry name" value="Thioredoxin"/>
    <property type="match status" value="1"/>
</dbReference>
<name>A0A1H9T6D7_9FIRM</name>
<gene>
    <name evidence="12" type="ORF">SAMN02910429_01509</name>
</gene>
<feature type="site" description="Contributes to redox potential value" evidence="9">
    <location>
        <position position="33"/>
    </location>
</feature>
<keyword evidence="6 10" id="KW-0676">Redox-active center</keyword>
<comment type="similarity">
    <text evidence="1 8">Belongs to the thioredoxin family.</text>
</comment>
<feature type="domain" description="Thioredoxin" evidence="11">
    <location>
        <begin position="1"/>
        <end position="103"/>
    </location>
</feature>
<accession>A0A1H9T6D7</accession>
<dbReference type="PANTHER" id="PTHR45663:SF11">
    <property type="entry name" value="GEO12009P1"/>
    <property type="match status" value="1"/>
</dbReference>
<keyword evidence="4" id="KW-0249">Electron transport</keyword>
<dbReference type="PANTHER" id="PTHR45663">
    <property type="entry name" value="GEO12009P1"/>
    <property type="match status" value="1"/>
</dbReference>